<accession>A0A327WDT5</accession>
<protein>
    <submittedName>
        <fullName evidence="5">AraC-like DNA-binding protein</fullName>
    </submittedName>
</protein>
<proteinExistence type="predicted"/>
<dbReference type="PROSITE" id="PS01124">
    <property type="entry name" value="HTH_ARAC_FAMILY_2"/>
    <property type="match status" value="1"/>
</dbReference>
<dbReference type="InterPro" id="IPR050204">
    <property type="entry name" value="AraC_XylS_family_regulators"/>
</dbReference>
<name>A0A327WDT5_9BACT</name>
<evidence type="ECO:0000259" key="4">
    <source>
        <dbReference type="PROSITE" id="PS01124"/>
    </source>
</evidence>
<dbReference type="GO" id="GO:0003700">
    <property type="term" value="F:DNA-binding transcription factor activity"/>
    <property type="evidence" value="ECO:0007669"/>
    <property type="project" value="InterPro"/>
</dbReference>
<keyword evidence="3" id="KW-0804">Transcription</keyword>
<dbReference type="Pfam" id="PF12833">
    <property type="entry name" value="HTH_18"/>
    <property type="match status" value="1"/>
</dbReference>
<dbReference type="Proteomes" id="UP000249819">
    <property type="component" value="Unassembled WGS sequence"/>
</dbReference>
<dbReference type="Gene3D" id="1.10.10.60">
    <property type="entry name" value="Homeodomain-like"/>
    <property type="match status" value="1"/>
</dbReference>
<evidence type="ECO:0000313" key="6">
    <source>
        <dbReference type="Proteomes" id="UP000249819"/>
    </source>
</evidence>
<gene>
    <name evidence="5" type="ORF">CLV59_101837</name>
</gene>
<dbReference type="RefSeq" id="WP_111590725.1">
    <property type="nucleotide sequence ID" value="NZ_QLMA01000001.1"/>
</dbReference>
<evidence type="ECO:0000313" key="5">
    <source>
        <dbReference type="EMBL" id="RAJ88072.1"/>
    </source>
</evidence>
<sequence>MVSTTEILPALPLRDYIRCYCLREIDTCDQDIIKPIHAIDFATMTFWLSNTPLDYETVQGTVSLNLKQRHLLGLQTVYQGYQRYNGKYRFLTINFKGNGFFRLFHIPMHYLSDHLLHSDDVIGQQVALLQEQFEAANSIAAIATVADTYFLAALSGQQKRNATDNITAAVDFIVKNPAAVNVKDLAGHVNMSLRSFEQHFAEQVGLSPKLYTRLVRFNKALLLKLSAPHREWTDIAHSLGYFDQMHLVKDFKVFSGHSPRSFLQQLPPPPENYVQKLG</sequence>
<feature type="domain" description="HTH araC/xylS-type" evidence="4">
    <location>
        <begin position="164"/>
        <end position="265"/>
    </location>
</feature>
<dbReference type="InterPro" id="IPR018060">
    <property type="entry name" value="HTH_AraC"/>
</dbReference>
<dbReference type="EMBL" id="QLMA01000001">
    <property type="protein sequence ID" value="RAJ88072.1"/>
    <property type="molecule type" value="Genomic_DNA"/>
</dbReference>
<evidence type="ECO:0000256" key="3">
    <source>
        <dbReference type="ARBA" id="ARBA00023163"/>
    </source>
</evidence>
<keyword evidence="6" id="KW-1185">Reference proteome</keyword>
<dbReference type="PANTHER" id="PTHR46796">
    <property type="entry name" value="HTH-TYPE TRANSCRIPTIONAL ACTIVATOR RHAS-RELATED"/>
    <property type="match status" value="1"/>
</dbReference>
<keyword evidence="2 5" id="KW-0238">DNA-binding</keyword>
<dbReference type="PANTHER" id="PTHR46796:SF13">
    <property type="entry name" value="HTH-TYPE TRANSCRIPTIONAL ACTIVATOR RHAS"/>
    <property type="match status" value="1"/>
</dbReference>
<organism evidence="5 6">
    <name type="scientific">Chitinophaga dinghuensis</name>
    <dbReference type="NCBI Taxonomy" id="1539050"/>
    <lineage>
        <taxon>Bacteria</taxon>
        <taxon>Pseudomonadati</taxon>
        <taxon>Bacteroidota</taxon>
        <taxon>Chitinophagia</taxon>
        <taxon>Chitinophagales</taxon>
        <taxon>Chitinophagaceae</taxon>
        <taxon>Chitinophaga</taxon>
    </lineage>
</organism>
<dbReference type="GO" id="GO:0043565">
    <property type="term" value="F:sequence-specific DNA binding"/>
    <property type="evidence" value="ECO:0007669"/>
    <property type="project" value="InterPro"/>
</dbReference>
<evidence type="ECO:0000256" key="1">
    <source>
        <dbReference type="ARBA" id="ARBA00023015"/>
    </source>
</evidence>
<keyword evidence="1" id="KW-0805">Transcription regulation</keyword>
<reference evidence="5 6" key="1">
    <citation type="submission" date="2018-06" db="EMBL/GenBank/DDBJ databases">
        <title>Genomic Encyclopedia of Archaeal and Bacterial Type Strains, Phase II (KMG-II): from individual species to whole genera.</title>
        <authorList>
            <person name="Goeker M."/>
        </authorList>
    </citation>
    <scope>NUCLEOTIDE SEQUENCE [LARGE SCALE GENOMIC DNA]</scope>
    <source>
        <strain evidence="5 6">DSM 29821</strain>
    </source>
</reference>
<evidence type="ECO:0000256" key="2">
    <source>
        <dbReference type="ARBA" id="ARBA00023125"/>
    </source>
</evidence>
<dbReference type="SMART" id="SM00342">
    <property type="entry name" value="HTH_ARAC"/>
    <property type="match status" value="1"/>
</dbReference>
<dbReference type="OrthoDB" id="655946at2"/>
<dbReference type="AlphaFoldDB" id="A0A327WDT5"/>
<comment type="caution">
    <text evidence="5">The sequence shown here is derived from an EMBL/GenBank/DDBJ whole genome shotgun (WGS) entry which is preliminary data.</text>
</comment>